<evidence type="ECO:0000313" key="3">
    <source>
        <dbReference type="Proteomes" id="UP001138661"/>
    </source>
</evidence>
<organism evidence="2 3">
    <name type="scientific">Roseobacter insulae</name>
    <dbReference type="NCBI Taxonomy" id="2859783"/>
    <lineage>
        <taxon>Bacteria</taxon>
        <taxon>Pseudomonadati</taxon>
        <taxon>Pseudomonadota</taxon>
        <taxon>Alphaproteobacteria</taxon>
        <taxon>Rhodobacterales</taxon>
        <taxon>Roseobacteraceae</taxon>
        <taxon>Roseobacter</taxon>
    </lineage>
</organism>
<evidence type="ECO:0000313" key="2">
    <source>
        <dbReference type="EMBL" id="MBW4707180.1"/>
    </source>
</evidence>
<dbReference type="AlphaFoldDB" id="A0A9X1FT04"/>
<dbReference type="RefSeq" id="WP_219499679.1">
    <property type="nucleotide sequence ID" value="NZ_JAHXDN010000001.1"/>
</dbReference>
<keyword evidence="3" id="KW-1185">Reference proteome</keyword>
<gene>
    <name evidence="2" type="ORF">KX928_05210</name>
</gene>
<keyword evidence="1" id="KW-1133">Transmembrane helix</keyword>
<comment type="caution">
    <text evidence="2">The sequence shown here is derived from an EMBL/GenBank/DDBJ whole genome shotgun (WGS) entry which is preliminary data.</text>
</comment>
<protein>
    <submittedName>
        <fullName evidence="2">DUF3379 domain-containing protein</fullName>
    </submittedName>
</protein>
<keyword evidence="1" id="KW-0812">Transmembrane</keyword>
<proteinExistence type="predicted"/>
<name>A0A9X1FT04_9RHOB</name>
<accession>A0A9X1FT04</accession>
<sequence>MMQDRYFTDEELVAFLDGENDLAPVEEIARAAASNAALVRRIDALKIDEDAIASSFDLLRVSSRPMPVLPDTPHRQPRFQIAGMALAASVALVVGLAAGAFYGSARHPGWAEYVASYQALYSNSTLAHVNQDQTAKQSELDRVAAAIGKTVAVDALQSFPEMEYKRAQVLSFKGRALIQLAFLTRTGDPVALCIIRTEGDATEGPVMSDMEGMSAARWTRGGFEYLLIGGSDDSLIRRVADTFSSRDI</sequence>
<feature type="transmembrane region" description="Helical" evidence="1">
    <location>
        <begin position="81"/>
        <end position="102"/>
    </location>
</feature>
<evidence type="ECO:0000256" key="1">
    <source>
        <dbReference type="SAM" id="Phobius"/>
    </source>
</evidence>
<dbReference type="EMBL" id="JAHXDN010000001">
    <property type="protein sequence ID" value="MBW4707180.1"/>
    <property type="molecule type" value="Genomic_DNA"/>
</dbReference>
<dbReference type="Proteomes" id="UP001138661">
    <property type="component" value="Unassembled WGS sequence"/>
</dbReference>
<keyword evidence="1" id="KW-0472">Membrane</keyword>
<reference evidence="2" key="1">
    <citation type="submission" date="2021-07" db="EMBL/GenBank/DDBJ databases">
        <title>Roseobacter insulae sp. nov., isolated from a tidal flat.</title>
        <authorList>
            <person name="Park S."/>
            <person name="Yoon J.-H."/>
        </authorList>
    </citation>
    <scope>NUCLEOTIDE SEQUENCE</scope>
    <source>
        <strain evidence="2">YSTF-M11</strain>
    </source>
</reference>